<dbReference type="GO" id="GO:0016020">
    <property type="term" value="C:membrane"/>
    <property type="evidence" value="ECO:0007669"/>
    <property type="project" value="UniProtKB-SubCell"/>
</dbReference>
<keyword evidence="3 5" id="KW-1133">Transmembrane helix</keyword>
<feature type="transmembrane region" description="Helical" evidence="5">
    <location>
        <begin position="201"/>
        <end position="221"/>
    </location>
</feature>
<dbReference type="EMBL" id="LN483326">
    <property type="protein sequence ID" value="CDZ98198.1"/>
    <property type="molecule type" value="Genomic_DNA"/>
</dbReference>
<keyword evidence="7" id="KW-0675">Receptor</keyword>
<accession>A0A0F7SKM8</accession>
<evidence type="ECO:0000256" key="2">
    <source>
        <dbReference type="ARBA" id="ARBA00022692"/>
    </source>
</evidence>
<dbReference type="Pfam" id="PF01027">
    <property type="entry name" value="Bax1-I"/>
    <property type="match status" value="1"/>
</dbReference>
<evidence type="ECO:0000313" key="7">
    <source>
        <dbReference type="EMBL" id="CDZ98198.1"/>
    </source>
</evidence>
<name>A0A0F7SKM8_PHARH</name>
<protein>
    <submittedName>
        <fullName evidence="7">N-methyl-D-aspartate receptor glutamate-binding subunit</fullName>
    </submittedName>
</protein>
<feature type="transmembrane region" description="Helical" evidence="5">
    <location>
        <begin position="227"/>
        <end position="249"/>
    </location>
</feature>
<feature type="transmembrane region" description="Helical" evidence="5">
    <location>
        <begin position="117"/>
        <end position="135"/>
    </location>
</feature>
<dbReference type="AlphaFoldDB" id="A0A0F7SKM8"/>
<feature type="transmembrane region" description="Helical" evidence="5">
    <location>
        <begin position="142"/>
        <end position="165"/>
    </location>
</feature>
<dbReference type="InterPro" id="IPR006214">
    <property type="entry name" value="Bax_inhibitor_1-related"/>
</dbReference>
<keyword evidence="2 5" id="KW-0812">Transmembrane</keyword>
<evidence type="ECO:0000256" key="3">
    <source>
        <dbReference type="ARBA" id="ARBA00022989"/>
    </source>
</evidence>
<dbReference type="PANTHER" id="PTHR23291">
    <property type="entry name" value="BAX INHIBITOR-RELATED"/>
    <property type="match status" value="1"/>
</dbReference>
<dbReference type="PANTHER" id="PTHR23291:SF50">
    <property type="entry name" value="PROTEIN LIFEGUARD 4"/>
    <property type="match status" value="1"/>
</dbReference>
<evidence type="ECO:0000256" key="1">
    <source>
        <dbReference type="ARBA" id="ARBA00004141"/>
    </source>
</evidence>
<feature type="region of interest" description="Disordered" evidence="6">
    <location>
        <begin position="1"/>
        <end position="32"/>
    </location>
</feature>
<sequence>MSYAPPAYNPPSGGPKSYDAINPAPPTADANAPLLASSSAAAQNAFIHSNVPRQGLDDDDEDDFKFGTSVSSSDVSIRMGFIRKVYSILAVQLLFTAIVAVGMSQPAAIRWTQENTWFFWLPLVGTFASLFTLFWKIDSHPLNLFLLGAFTLFESLSIGTVVSYYDQKVVIQALVITLGVFVGLSLFTLQSKWDFDGLAPWLFGGIMVMFTTSLVSVFFPFSRGMDLFLACVGCLVFSGYILFDTHAIMNKLSPDEYIMGALRLYLDIINLFLQVLRVLNNQNRD</sequence>
<feature type="compositionally biased region" description="Low complexity" evidence="6">
    <location>
        <begin position="19"/>
        <end position="32"/>
    </location>
</feature>
<dbReference type="CDD" id="cd10429">
    <property type="entry name" value="GAAP_like"/>
    <property type="match status" value="1"/>
</dbReference>
<feature type="transmembrane region" description="Helical" evidence="5">
    <location>
        <begin position="261"/>
        <end position="279"/>
    </location>
</feature>
<organism evidence="7">
    <name type="scientific">Phaffia rhodozyma</name>
    <name type="common">Yeast</name>
    <name type="synonym">Xanthophyllomyces dendrorhous</name>
    <dbReference type="NCBI Taxonomy" id="264483"/>
    <lineage>
        <taxon>Eukaryota</taxon>
        <taxon>Fungi</taxon>
        <taxon>Dikarya</taxon>
        <taxon>Basidiomycota</taxon>
        <taxon>Agaricomycotina</taxon>
        <taxon>Tremellomycetes</taxon>
        <taxon>Cystofilobasidiales</taxon>
        <taxon>Mrakiaceae</taxon>
        <taxon>Phaffia</taxon>
    </lineage>
</organism>
<keyword evidence="4 5" id="KW-0472">Membrane</keyword>
<comment type="subcellular location">
    <subcellularLocation>
        <location evidence="1">Membrane</location>
        <topology evidence="1">Multi-pass membrane protein</topology>
    </subcellularLocation>
</comment>
<feature type="transmembrane region" description="Helical" evidence="5">
    <location>
        <begin position="85"/>
        <end position="105"/>
    </location>
</feature>
<comment type="similarity">
    <text evidence="5">Belongs to the BI1 family.</text>
</comment>
<reference evidence="7" key="1">
    <citation type="submission" date="2014-08" db="EMBL/GenBank/DDBJ databases">
        <authorList>
            <person name="Sharma Rahul"/>
            <person name="Thines Marco"/>
        </authorList>
    </citation>
    <scope>NUCLEOTIDE SEQUENCE</scope>
</reference>
<proteinExistence type="inferred from homology"/>
<feature type="transmembrane region" description="Helical" evidence="5">
    <location>
        <begin position="171"/>
        <end position="189"/>
    </location>
</feature>
<evidence type="ECO:0000256" key="4">
    <source>
        <dbReference type="ARBA" id="ARBA00023136"/>
    </source>
</evidence>
<evidence type="ECO:0000256" key="6">
    <source>
        <dbReference type="SAM" id="MobiDB-lite"/>
    </source>
</evidence>
<evidence type="ECO:0000256" key="5">
    <source>
        <dbReference type="RuleBase" id="RU004379"/>
    </source>
</evidence>